<dbReference type="AlphaFoldDB" id="A0A8J7SBC4"/>
<dbReference type="InterPro" id="IPR011721">
    <property type="entry name" value="CHP02096"/>
</dbReference>
<keyword evidence="3" id="KW-1185">Reference proteome</keyword>
<protein>
    <submittedName>
        <fullName evidence="2">Nuclear transport factor 2 family protein</fullName>
    </submittedName>
</protein>
<dbReference type="InterPro" id="IPR032710">
    <property type="entry name" value="NTF2-like_dom_sf"/>
</dbReference>
<organism evidence="2 3">
    <name type="scientific">Thermohalobaculum xanthum</name>
    <dbReference type="NCBI Taxonomy" id="2753746"/>
    <lineage>
        <taxon>Bacteria</taxon>
        <taxon>Pseudomonadati</taxon>
        <taxon>Pseudomonadota</taxon>
        <taxon>Alphaproteobacteria</taxon>
        <taxon>Rhodobacterales</taxon>
        <taxon>Paracoccaceae</taxon>
        <taxon>Thermohalobaculum</taxon>
    </lineage>
</organism>
<dbReference type="NCBIfam" id="TIGR02096">
    <property type="entry name" value="ketosteroid isomerase-related protein"/>
    <property type="match status" value="1"/>
</dbReference>
<dbReference type="Proteomes" id="UP000655420">
    <property type="component" value="Unassembled WGS sequence"/>
</dbReference>
<feature type="domain" description="SnoaL-like" evidence="1">
    <location>
        <begin position="7"/>
        <end position="118"/>
    </location>
</feature>
<evidence type="ECO:0000259" key="1">
    <source>
        <dbReference type="Pfam" id="PF12680"/>
    </source>
</evidence>
<reference evidence="2" key="1">
    <citation type="submission" date="2020-12" db="EMBL/GenBank/DDBJ databases">
        <title>Bacterial taxonomy.</title>
        <authorList>
            <person name="Pan X."/>
        </authorList>
    </citation>
    <scope>NUCLEOTIDE SEQUENCE</scope>
    <source>
        <strain evidence="2">M0105</strain>
    </source>
</reference>
<sequence>MTPSELVSEYYAAFNRGDPDAMMALLTDDVRHDVNQGGHRTGKQVFAEFSAHMTRCYAERLTDIVVMESPCGTRAAAEFTVNGEYLATDEGLPEAKGQRYVLPAGTFFTIRDGKIARVTTYYNLTDWVRQVST</sequence>
<dbReference type="Pfam" id="PF12680">
    <property type="entry name" value="SnoaL_2"/>
    <property type="match status" value="1"/>
</dbReference>
<proteinExistence type="predicted"/>
<gene>
    <name evidence="2" type="ORF">H0I76_06680</name>
</gene>
<comment type="caution">
    <text evidence="2">The sequence shown here is derived from an EMBL/GenBank/DDBJ whole genome shotgun (WGS) entry which is preliminary data.</text>
</comment>
<evidence type="ECO:0000313" key="3">
    <source>
        <dbReference type="Proteomes" id="UP000655420"/>
    </source>
</evidence>
<dbReference type="Gene3D" id="3.10.450.50">
    <property type="match status" value="1"/>
</dbReference>
<evidence type="ECO:0000313" key="2">
    <source>
        <dbReference type="EMBL" id="MBK0398867.1"/>
    </source>
</evidence>
<dbReference type="RefSeq" id="WP_200608558.1">
    <property type="nucleotide sequence ID" value="NZ_JAEHHL010000002.1"/>
</dbReference>
<name>A0A8J7SBC4_9RHOB</name>
<dbReference type="InterPro" id="IPR037401">
    <property type="entry name" value="SnoaL-like"/>
</dbReference>
<dbReference type="SUPFAM" id="SSF54427">
    <property type="entry name" value="NTF2-like"/>
    <property type="match status" value="1"/>
</dbReference>
<accession>A0A8J7SBC4</accession>
<dbReference type="EMBL" id="JAEHHL010000002">
    <property type="protein sequence ID" value="MBK0398867.1"/>
    <property type="molecule type" value="Genomic_DNA"/>
</dbReference>